<evidence type="ECO:0000256" key="1">
    <source>
        <dbReference type="SAM" id="MobiDB-lite"/>
    </source>
</evidence>
<feature type="compositionally biased region" description="Basic and acidic residues" evidence="1">
    <location>
        <begin position="1"/>
        <end position="20"/>
    </location>
</feature>
<reference evidence="2" key="2">
    <citation type="submission" date="2004-02" db="EMBL/GenBank/DDBJ databases">
        <authorList>
            <consortium name="Genoscope"/>
            <consortium name="Whitehead Institute Centre for Genome Research"/>
        </authorList>
    </citation>
    <scope>NUCLEOTIDE SEQUENCE</scope>
</reference>
<dbReference type="OrthoDB" id="10592827at2759"/>
<organism evidence="2">
    <name type="scientific">Tetraodon nigroviridis</name>
    <name type="common">Spotted green pufferfish</name>
    <name type="synonym">Chelonodon nigroviridis</name>
    <dbReference type="NCBI Taxonomy" id="99883"/>
    <lineage>
        <taxon>Eukaryota</taxon>
        <taxon>Metazoa</taxon>
        <taxon>Chordata</taxon>
        <taxon>Craniata</taxon>
        <taxon>Vertebrata</taxon>
        <taxon>Euteleostomi</taxon>
        <taxon>Actinopterygii</taxon>
        <taxon>Neopterygii</taxon>
        <taxon>Teleostei</taxon>
        <taxon>Neoteleostei</taxon>
        <taxon>Acanthomorphata</taxon>
        <taxon>Eupercaria</taxon>
        <taxon>Tetraodontiformes</taxon>
        <taxon>Tetradontoidea</taxon>
        <taxon>Tetraodontidae</taxon>
        <taxon>Tetraodon</taxon>
    </lineage>
</organism>
<dbReference type="AlphaFoldDB" id="Q4RM91"/>
<comment type="caution">
    <text evidence="2">The sequence shown here is derived from an EMBL/GenBank/DDBJ whole genome shotgun (WGS) entry which is preliminary data.</text>
</comment>
<reference evidence="2" key="1">
    <citation type="journal article" date="2004" name="Nature">
        <title>Genome duplication in the teleost fish Tetraodon nigroviridis reveals the early vertebrate proto-karyotype.</title>
        <authorList>
            <person name="Jaillon O."/>
            <person name="Aury J.-M."/>
            <person name="Brunet F."/>
            <person name="Petit J.-L."/>
            <person name="Stange-Thomann N."/>
            <person name="Mauceli E."/>
            <person name="Bouneau L."/>
            <person name="Fischer C."/>
            <person name="Ozouf-Costaz C."/>
            <person name="Bernot A."/>
            <person name="Nicaud S."/>
            <person name="Jaffe D."/>
            <person name="Fisher S."/>
            <person name="Lutfalla G."/>
            <person name="Dossat C."/>
            <person name="Segurens B."/>
            <person name="Dasilva C."/>
            <person name="Salanoubat M."/>
            <person name="Levy M."/>
            <person name="Boudet N."/>
            <person name="Castellano S."/>
            <person name="Anthouard V."/>
            <person name="Jubin C."/>
            <person name="Castelli V."/>
            <person name="Katinka M."/>
            <person name="Vacherie B."/>
            <person name="Biemont C."/>
            <person name="Skalli Z."/>
            <person name="Cattolico L."/>
            <person name="Poulain J."/>
            <person name="De Berardinis V."/>
            <person name="Cruaud C."/>
            <person name="Duprat S."/>
            <person name="Brottier P."/>
            <person name="Coutanceau J.-P."/>
            <person name="Gouzy J."/>
            <person name="Parra G."/>
            <person name="Lardier G."/>
            <person name="Chapple C."/>
            <person name="McKernan K.J."/>
            <person name="McEwan P."/>
            <person name="Bosak S."/>
            <person name="Kellis M."/>
            <person name="Volff J.-N."/>
            <person name="Guigo R."/>
            <person name="Zody M.C."/>
            <person name="Mesirov J."/>
            <person name="Lindblad-Toh K."/>
            <person name="Birren B."/>
            <person name="Nusbaum C."/>
            <person name="Kahn D."/>
            <person name="Robinson-Rechavi M."/>
            <person name="Laudet V."/>
            <person name="Schachter V."/>
            <person name="Quetier F."/>
            <person name="Saurin W."/>
            <person name="Scarpelli C."/>
            <person name="Wincker P."/>
            <person name="Lander E.S."/>
            <person name="Weissenbach J."/>
            <person name="Roest Crollius H."/>
        </authorList>
    </citation>
    <scope>NUCLEOTIDE SEQUENCE [LARGE SCALE GENOMIC DNA]</scope>
</reference>
<proteinExistence type="predicted"/>
<sequence length="77" mass="8962">MVPEGPEKTHADRRAQERMPRSIVGLDDTPHHVTIHILLLCSMFHDNKVRRTAEVRLSSCFLGWKFQPLRAICLYVH</sequence>
<evidence type="ECO:0000313" key="2">
    <source>
        <dbReference type="EMBL" id="CAG10491.1"/>
    </source>
</evidence>
<feature type="region of interest" description="Disordered" evidence="1">
    <location>
        <begin position="1"/>
        <end position="22"/>
    </location>
</feature>
<gene>
    <name evidence="2" type="ORF">GSTENG00032149001</name>
</gene>
<name>Q4RM91_TETNG</name>
<protein>
    <submittedName>
        <fullName evidence="2">(spotted green pufferfish) hypothetical protein</fullName>
    </submittedName>
</protein>
<accession>Q4RM91</accession>
<dbReference type="KEGG" id="tng:GSTEN00032149G001"/>
<dbReference type="EMBL" id="CAAE01015019">
    <property type="protein sequence ID" value="CAG10491.1"/>
    <property type="molecule type" value="Genomic_DNA"/>
</dbReference>